<dbReference type="PANTHER" id="PTHR43669">
    <property type="entry name" value="5-KETO-D-GLUCONATE 5-REDUCTASE"/>
    <property type="match status" value="1"/>
</dbReference>
<evidence type="ECO:0000256" key="1">
    <source>
        <dbReference type="ARBA" id="ARBA00006484"/>
    </source>
</evidence>
<evidence type="ECO:0000256" key="2">
    <source>
        <dbReference type="ARBA" id="ARBA00023002"/>
    </source>
</evidence>
<dbReference type="PROSITE" id="PS00061">
    <property type="entry name" value="ADH_SHORT"/>
    <property type="match status" value="1"/>
</dbReference>
<keyword evidence="2" id="KW-0560">Oxidoreductase</keyword>
<dbReference type="InterPro" id="IPR002347">
    <property type="entry name" value="SDR_fam"/>
</dbReference>
<proteinExistence type="inferred from homology"/>
<dbReference type="Pfam" id="PF00106">
    <property type="entry name" value="adh_short"/>
    <property type="match status" value="1"/>
</dbReference>
<reference evidence="4" key="1">
    <citation type="submission" date="2022-10" db="EMBL/GenBank/DDBJ databases">
        <title>The complete genomes of actinobacterial strains from the NBC collection.</title>
        <authorList>
            <person name="Joergensen T.S."/>
            <person name="Alvarez Arevalo M."/>
            <person name="Sterndorff E.B."/>
            <person name="Faurdal D."/>
            <person name="Vuksanovic O."/>
            <person name="Mourched A.-S."/>
            <person name="Charusanti P."/>
            <person name="Shaw S."/>
            <person name="Blin K."/>
            <person name="Weber T."/>
        </authorList>
    </citation>
    <scope>NUCLEOTIDE SEQUENCE</scope>
    <source>
        <strain evidence="4">NBC_00189</strain>
    </source>
</reference>
<gene>
    <name evidence="4" type="ORF">OG288_39170</name>
</gene>
<dbReference type="RefSeq" id="WP_328939441.1">
    <property type="nucleotide sequence ID" value="NZ_CP108133.1"/>
</dbReference>
<name>A0ABZ1JR66_9ACTN</name>
<evidence type="ECO:0000313" key="5">
    <source>
        <dbReference type="Proteomes" id="UP001432166"/>
    </source>
</evidence>
<protein>
    <submittedName>
        <fullName evidence="4">SDR family NAD(P)-dependent oxidoreductase</fullName>
    </submittedName>
</protein>
<keyword evidence="5" id="KW-1185">Reference proteome</keyword>
<comment type="similarity">
    <text evidence="1 3">Belongs to the short-chain dehydrogenases/reductases (SDR) family.</text>
</comment>
<dbReference type="PANTHER" id="PTHR43669:SF3">
    <property type="entry name" value="ALCOHOL DEHYDROGENASE, PUTATIVE (AFU_ORTHOLOGUE AFUA_3G03445)-RELATED"/>
    <property type="match status" value="1"/>
</dbReference>
<dbReference type="PRINTS" id="PR00080">
    <property type="entry name" value="SDRFAMILY"/>
</dbReference>
<dbReference type="PRINTS" id="PR00081">
    <property type="entry name" value="GDHRDH"/>
</dbReference>
<dbReference type="EMBL" id="CP108133">
    <property type="protein sequence ID" value="WTP53817.1"/>
    <property type="molecule type" value="Genomic_DNA"/>
</dbReference>
<dbReference type="SUPFAM" id="SSF51735">
    <property type="entry name" value="NAD(P)-binding Rossmann-fold domains"/>
    <property type="match status" value="1"/>
</dbReference>
<accession>A0ABZ1JR66</accession>
<dbReference type="Proteomes" id="UP001432166">
    <property type="component" value="Chromosome"/>
</dbReference>
<evidence type="ECO:0000256" key="3">
    <source>
        <dbReference type="RuleBase" id="RU000363"/>
    </source>
</evidence>
<dbReference type="InterPro" id="IPR036291">
    <property type="entry name" value="NAD(P)-bd_dom_sf"/>
</dbReference>
<evidence type="ECO:0000313" key="4">
    <source>
        <dbReference type="EMBL" id="WTP53817.1"/>
    </source>
</evidence>
<sequence length="279" mass="28243">MTDDASRNLASSNLASYDPSLSVAGAPAGPLAGRIAVITGAGAGIGAATAHRFAAAGAAVALLGRRPGPLDDLAATLREQHSADVLALSVDVTDPAALDAAAAQIRAALGRPDLVVANAGVMLGAPFDVADTTEWDRMIDVNLRGLLATGRTFVADLLDAAEAGRPADLVNLGSIAAEVVFVDYPVYGATKAAVTQLTRNLRASLGPRGVRVRSVDPAFAVTGLGADMAHEATRAGLDEMRSAITAITAEDVADAITYSVAVPARVNIAELTVMPTELG</sequence>
<dbReference type="Gene3D" id="3.40.50.720">
    <property type="entry name" value="NAD(P)-binding Rossmann-like Domain"/>
    <property type="match status" value="1"/>
</dbReference>
<organism evidence="4 5">
    <name type="scientific">Streptomyces tauricus</name>
    <dbReference type="NCBI Taxonomy" id="68274"/>
    <lineage>
        <taxon>Bacteria</taxon>
        <taxon>Bacillati</taxon>
        <taxon>Actinomycetota</taxon>
        <taxon>Actinomycetes</taxon>
        <taxon>Kitasatosporales</taxon>
        <taxon>Streptomycetaceae</taxon>
        <taxon>Streptomyces</taxon>
        <taxon>Streptomyces aurantiacus group</taxon>
    </lineage>
</organism>
<dbReference type="InterPro" id="IPR020904">
    <property type="entry name" value="Sc_DH/Rdtase_CS"/>
</dbReference>